<dbReference type="OMA" id="KQRPFQQ"/>
<dbReference type="GeneID" id="5014146"/>
<evidence type="ECO:0000313" key="2">
    <source>
        <dbReference type="Proteomes" id="UP000000600"/>
    </source>
</evidence>
<dbReference type="HOGENOM" id="CLU_545714_0_0_1"/>
<accession>A0BQZ7</accession>
<protein>
    <submittedName>
        <fullName evidence="1">Uncharacterized protein</fullName>
    </submittedName>
</protein>
<proteinExistence type="predicted"/>
<dbReference type="OrthoDB" id="296222at2759"/>
<sequence>MKQIQINFSDLNDDAKKKYIKFFAENHISVENQPLKKSSMPQQQRARQFSTLSDIANSKAFTPAKSQKQVSQHIKTDHSVGAKFSDLEETYPKIMNKISNKDLLSRPLKLSFNELSLLIEEIYQKKFIEDSNQIAKNQKVQELAFVDYVYEFLLNKFKHSKNQVRVDLFQQIINFLASVDLHALKRKDVNIFQQFLKFNKQEVLTFYLFTRAVIQKELKLSFYHPLRKQGIDSNQLQLNQKQVQSISLLLYGSSDKYQEFKKYIPAIGSISVSEFSFAAILIYEAQNQTIKQRPFQQQPRSLSPLQFASYTDTFEQRQPDSPLFMQSETTVENNKQQNETFFSSVVVQSVHSQKKPRWKVQIKFHRMPSAVNNVQKLINEKLETKLSDFIEEMLSEMEELTDDQKKQCVSGIEERIVDTVAILLEAIYKFDKLLWFKKLNKQPDEVGLEYIENLQKLYRSLVKAKQPLDDQLEQLCQQMMQTPDLAKQIGNELLQYFYNCE</sequence>
<dbReference type="Proteomes" id="UP000000600">
    <property type="component" value="Unassembled WGS sequence"/>
</dbReference>
<dbReference type="RefSeq" id="XP_001428362.1">
    <property type="nucleotide sequence ID" value="XM_001428325.1"/>
</dbReference>
<evidence type="ECO:0000313" key="1">
    <source>
        <dbReference type="EMBL" id="CAK60964.1"/>
    </source>
</evidence>
<reference evidence="1 2" key="1">
    <citation type="journal article" date="2006" name="Nature">
        <title>Global trends of whole-genome duplications revealed by the ciliate Paramecium tetraurelia.</title>
        <authorList>
            <consortium name="Genoscope"/>
            <person name="Aury J.-M."/>
            <person name="Jaillon O."/>
            <person name="Duret L."/>
            <person name="Noel B."/>
            <person name="Jubin C."/>
            <person name="Porcel B.M."/>
            <person name="Segurens B."/>
            <person name="Daubin V."/>
            <person name="Anthouard V."/>
            <person name="Aiach N."/>
            <person name="Arnaiz O."/>
            <person name="Billaut A."/>
            <person name="Beisson J."/>
            <person name="Blanc I."/>
            <person name="Bouhouche K."/>
            <person name="Camara F."/>
            <person name="Duharcourt S."/>
            <person name="Guigo R."/>
            <person name="Gogendeau D."/>
            <person name="Katinka M."/>
            <person name="Keller A.-M."/>
            <person name="Kissmehl R."/>
            <person name="Klotz C."/>
            <person name="Koll F."/>
            <person name="Le Moue A."/>
            <person name="Lepere C."/>
            <person name="Malinsky S."/>
            <person name="Nowacki M."/>
            <person name="Nowak J.K."/>
            <person name="Plattner H."/>
            <person name="Poulain J."/>
            <person name="Ruiz F."/>
            <person name="Serrano V."/>
            <person name="Zagulski M."/>
            <person name="Dessen P."/>
            <person name="Betermier M."/>
            <person name="Weissenbach J."/>
            <person name="Scarpelli C."/>
            <person name="Schachter V."/>
            <person name="Sperling L."/>
            <person name="Meyer E."/>
            <person name="Cohen J."/>
            <person name="Wincker P."/>
        </authorList>
    </citation>
    <scope>NUCLEOTIDE SEQUENCE [LARGE SCALE GENOMIC DNA]</scope>
    <source>
        <strain evidence="1 2">Stock d4-2</strain>
    </source>
</reference>
<dbReference type="AlphaFoldDB" id="A0BQZ7"/>
<dbReference type="InParanoid" id="A0BQZ7"/>
<organism evidence="1 2">
    <name type="scientific">Paramecium tetraurelia</name>
    <dbReference type="NCBI Taxonomy" id="5888"/>
    <lineage>
        <taxon>Eukaryota</taxon>
        <taxon>Sar</taxon>
        <taxon>Alveolata</taxon>
        <taxon>Ciliophora</taxon>
        <taxon>Intramacronucleata</taxon>
        <taxon>Oligohymenophorea</taxon>
        <taxon>Peniculida</taxon>
        <taxon>Parameciidae</taxon>
        <taxon>Paramecium</taxon>
    </lineage>
</organism>
<gene>
    <name evidence="1" type="ORF">GSPATT00031193001</name>
</gene>
<keyword evidence="2" id="KW-1185">Reference proteome</keyword>
<dbReference type="KEGG" id="ptm:GSPATT00031193001"/>
<name>A0BQZ7_PARTE</name>
<dbReference type="EMBL" id="CT868010">
    <property type="protein sequence ID" value="CAK60964.1"/>
    <property type="molecule type" value="Genomic_DNA"/>
</dbReference>